<keyword evidence="1" id="KW-0472">Membrane</keyword>
<gene>
    <name evidence="2" type="ORF">BEL07_02065</name>
</gene>
<feature type="transmembrane region" description="Helical" evidence="1">
    <location>
        <begin position="135"/>
        <end position="162"/>
    </location>
</feature>
<keyword evidence="1" id="KW-0812">Transmembrane</keyword>
<keyword evidence="1" id="KW-1133">Transmembrane helix</keyword>
<feature type="transmembrane region" description="Helical" evidence="1">
    <location>
        <begin position="110"/>
        <end position="129"/>
    </location>
</feature>
<proteinExistence type="predicted"/>
<comment type="caution">
    <text evidence="2">The sequence shown here is derived from an EMBL/GenBank/DDBJ whole genome shotgun (WGS) entry which is preliminary data.</text>
</comment>
<feature type="transmembrane region" description="Helical" evidence="1">
    <location>
        <begin position="206"/>
        <end position="226"/>
    </location>
</feature>
<organism evidence="2 3">
    <name type="scientific">Mycolicibacterium grossiae</name>
    <dbReference type="NCBI Taxonomy" id="1552759"/>
    <lineage>
        <taxon>Bacteria</taxon>
        <taxon>Bacillati</taxon>
        <taxon>Actinomycetota</taxon>
        <taxon>Actinomycetes</taxon>
        <taxon>Mycobacteriales</taxon>
        <taxon>Mycobacteriaceae</taxon>
        <taxon>Mycolicibacterium</taxon>
    </lineage>
</organism>
<dbReference type="RefSeq" id="WP_070351448.1">
    <property type="nucleotide sequence ID" value="NZ_CP043474.1"/>
</dbReference>
<sequence>MTAAPPTPGGDRVAAERWFLRHGLPSVLTPRARWRRLWSRSAPTLAALAVLLVAIGAVSAVSGGAEVDIDADLTRADVVVLAVVALAPLLAGVAAWLMGRIAGDGARRTIGVAAVAVGALAAAVGGPATDVPGDLVATALGVGAVLTATGLGLGSVLGWAVRLTLTRLGSVGDLFTRALPVLLLTVLVFFNGPVWSMAATIGRGRMWLLIALLASIAGAFVFTGVVERVRAALRSNPTDAGGNDGDAGSDVGTEPTAAAAALAGTPFAAMPAGGSVPPLTRGERANVVFVVAAAQFVQLAVVAAVTSVIFLAIGLVAVTPRLLTRLTVDGDPQGTLLGMTLPIPQALIHVAMFLGALTFMYVSARSVGDGEYRSRFLDPLIEDLRTVLLARSRYRAALAR</sequence>
<evidence type="ECO:0000313" key="2">
    <source>
        <dbReference type="EMBL" id="OFJ55458.1"/>
    </source>
</evidence>
<dbReference type="Proteomes" id="UP000178953">
    <property type="component" value="Unassembled WGS sequence"/>
</dbReference>
<feature type="transmembrane region" description="Helical" evidence="1">
    <location>
        <begin position="78"/>
        <end position="98"/>
    </location>
</feature>
<feature type="transmembrane region" description="Helical" evidence="1">
    <location>
        <begin position="346"/>
        <end position="364"/>
    </location>
</feature>
<feature type="transmembrane region" description="Helical" evidence="1">
    <location>
        <begin position="37"/>
        <end position="58"/>
    </location>
</feature>
<evidence type="ECO:0008006" key="4">
    <source>
        <dbReference type="Google" id="ProtNLM"/>
    </source>
</evidence>
<feature type="transmembrane region" description="Helical" evidence="1">
    <location>
        <begin position="174"/>
        <end position="194"/>
    </location>
</feature>
<accession>A0A1E8QA42</accession>
<feature type="transmembrane region" description="Helical" evidence="1">
    <location>
        <begin position="287"/>
        <end position="318"/>
    </location>
</feature>
<name>A0A1E8QA42_9MYCO</name>
<protein>
    <recommendedName>
        <fullName evidence="4">Integral membrane protein</fullName>
    </recommendedName>
</protein>
<keyword evidence="3" id="KW-1185">Reference proteome</keyword>
<evidence type="ECO:0000256" key="1">
    <source>
        <dbReference type="SAM" id="Phobius"/>
    </source>
</evidence>
<reference evidence="2 3" key="1">
    <citation type="submission" date="2016-09" db="EMBL/GenBank/DDBJ databases">
        <title>genome sequence of Mycobacterium sp. 739 SCH.</title>
        <authorList>
            <person name="Greninger A.L."/>
            <person name="Qin X."/>
            <person name="Jerome K."/>
            <person name="Vora S."/>
            <person name="Quinn K."/>
        </authorList>
    </citation>
    <scope>NUCLEOTIDE SEQUENCE [LARGE SCALE GENOMIC DNA]</scope>
    <source>
        <strain evidence="2 3">SCH</strain>
    </source>
</reference>
<evidence type="ECO:0000313" key="3">
    <source>
        <dbReference type="Proteomes" id="UP000178953"/>
    </source>
</evidence>
<dbReference type="AlphaFoldDB" id="A0A1E8QA42"/>
<dbReference type="EMBL" id="MCHX01000003">
    <property type="protein sequence ID" value="OFJ55458.1"/>
    <property type="molecule type" value="Genomic_DNA"/>
</dbReference>
<dbReference type="OrthoDB" id="4750264at2"/>